<keyword evidence="1" id="KW-0732">Signal</keyword>
<name>A0ABY7YJI4_9HYPH</name>
<proteinExistence type="predicted"/>
<dbReference type="Proteomes" id="UP001220530">
    <property type="component" value="Chromosome"/>
</dbReference>
<accession>A0ABY7YJI4</accession>
<organism evidence="2 3">
    <name type="scientific">Devosia algicola</name>
    <dbReference type="NCBI Taxonomy" id="3026418"/>
    <lineage>
        <taxon>Bacteria</taxon>
        <taxon>Pseudomonadati</taxon>
        <taxon>Pseudomonadota</taxon>
        <taxon>Alphaproteobacteria</taxon>
        <taxon>Hyphomicrobiales</taxon>
        <taxon>Devosiaceae</taxon>
        <taxon>Devosia</taxon>
    </lineage>
</organism>
<protein>
    <submittedName>
        <fullName evidence="2">Uncharacterized protein</fullName>
    </submittedName>
</protein>
<sequence length="251" mass="24938">MVLVLNRSAIVAVIAASGISLAAAPVSMAGNGNVLYLVQESSGLVPDGASFSSDQSTSNFSSIGTPLTPAVQRGPNDVARITIDSQCALVSTSCGHVELTQDNDYVAAVGERLEGKWYAPIVTGALNAAANSFGGNAATIGVGGDAAASISQYGYGNQAEIVANDASGAINQIGLGNSASLNVSPLTPSALIATVTLNQIGINNTIGLDITAAPGTVSSYTQIGANASYGSSAAPVAISTTRSVNVTKISF</sequence>
<gene>
    <name evidence="2" type="ORF">PSQ19_10990</name>
</gene>
<dbReference type="RefSeq" id="WP_282217763.1">
    <property type="nucleotide sequence ID" value="NZ_CP118246.1"/>
</dbReference>
<dbReference type="EMBL" id="CP118246">
    <property type="protein sequence ID" value="WDR01352.1"/>
    <property type="molecule type" value="Genomic_DNA"/>
</dbReference>
<reference evidence="2 3" key="1">
    <citation type="submission" date="2023-02" db="EMBL/GenBank/DDBJ databases">
        <title>Devosia algicola sp. nov., isolated from the phycosphere of marine algae.</title>
        <authorList>
            <person name="Kim J.M."/>
            <person name="Lee J.K."/>
            <person name="Choi B.J."/>
            <person name="Bayburt H."/>
            <person name="Jeon C.O."/>
        </authorList>
    </citation>
    <scope>NUCLEOTIDE SEQUENCE [LARGE SCALE GENOMIC DNA]</scope>
    <source>
        <strain evidence="2 3">G20-9</strain>
    </source>
</reference>
<feature type="chain" id="PRO_5047352033" evidence="1">
    <location>
        <begin position="23"/>
        <end position="251"/>
    </location>
</feature>
<evidence type="ECO:0000313" key="2">
    <source>
        <dbReference type="EMBL" id="WDR01352.1"/>
    </source>
</evidence>
<keyword evidence="3" id="KW-1185">Reference proteome</keyword>
<feature type="signal peptide" evidence="1">
    <location>
        <begin position="1"/>
        <end position="22"/>
    </location>
</feature>
<evidence type="ECO:0000313" key="3">
    <source>
        <dbReference type="Proteomes" id="UP001220530"/>
    </source>
</evidence>
<evidence type="ECO:0000256" key="1">
    <source>
        <dbReference type="SAM" id="SignalP"/>
    </source>
</evidence>